<dbReference type="Proteomes" id="UP000223311">
    <property type="component" value="Unassembled WGS sequence"/>
</dbReference>
<evidence type="ECO:0000313" key="2">
    <source>
        <dbReference type="Proteomes" id="UP000223311"/>
    </source>
</evidence>
<sequence>MKFRFITPLFNLKLETVLNKGIELFPGARITNGPEEKNKILNTQLMQHTAGKISIREYDNNPYLYIDGEFEAIKSKAEMDEIGVKYTYYYLRLAQSFLQDLWLIKDNSIYVRDGFLLAYYKDFEDGFIYKASLSEIFYHSSCVDMESNFTKNQILSATRDFIPYPIEEYDEKNFGGKNPDADHLFKNKGSNRLDRAFYFTIRARTCCILPMKIVFYCNALECLFTVGTSEVNHKIAERVALLLGTSGESKKELYKIIKMAYDCRSTVVHGQHIKGEEVKLVHVSQKLDDILRELLTGKHEVFSKKDPEMEETFTNLLFNVN</sequence>
<proteinExistence type="predicted"/>
<evidence type="ECO:0000313" key="1">
    <source>
        <dbReference type="EMBL" id="PFZ31252.1"/>
    </source>
</evidence>
<protein>
    <submittedName>
        <fullName evidence="1">Uncharacterized protein</fullName>
    </submittedName>
</protein>
<organism evidence="1 2">
    <name type="scientific">Bacillus wiedmannii</name>
    <dbReference type="NCBI Taxonomy" id="1890302"/>
    <lineage>
        <taxon>Bacteria</taxon>
        <taxon>Bacillati</taxon>
        <taxon>Bacillota</taxon>
        <taxon>Bacilli</taxon>
        <taxon>Bacillales</taxon>
        <taxon>Bacillaceae</taxon>
        <taxon>Bacillus</taxon>
        <taxon>Bacillus cereus group</taxon>
    </lineage>
</organism>
<gene>
    <name evidence="1" type="ORF">COL66_12535</name>
</gene>
<comment type="caution">
    <text evidence="1">The sequence shown here is derived from an EMBL/GenBank/DDBJ whole genome shotgun (WGS) entry which is preliminary data.</text>
</comment>
<reference evidence="1 2" key="1">
    <citation type="submission" date="2017-09" db="EMBL/GenBank/DDBJ databases">
        <title>Large-scale bioinformatics analysis of Bacillus genomes uncovers conserved roles of natural products in bacterial physiology.</title>
        <authorList>
            <consortium name="Agbiome Team Llc"/>
            <person name="Bleich R.M."/>
            <person name="Grubbs K.J."/>
            <person name="Santa Maria K.C."/>
            <person name="Allen S.E."/>
            <person name="Farag S."/>
            <person name="Shank E.A."/>
            <person name="Bowers A."/>
        </authorList>
    </citation>
    <scope>NUCLEOTIDE SEQUENCE [LARGE SCALE GENOMIC DNA]</scope>
    <source>
        <strain evidence="1 2">AFS080080</strain>
    </source>
</reference>
<dbReference type="RefSeq" id="WP_098068589.1">
    <property type="nucleotide sequence ID" value="NZ_NUDN01000028.1"/>
</dbReference>
<name>A0A2B5J167_9BACI</name>
<dbReference type="EMBL" id="NVGE01000013">
    <property type="protein sequence ID" value="PFZ31252.1"/>
    <property type="molecule type" value="Genomic_DNA"/>
</dbReference>
<dbReference type="AlphaFoldDB" id="A0A2B5J167"/>
<accession>A0A2B5J167</accession>